<dbReference type="Pfam" id="PF09713">
    <property type="entry name" value="A_thal_3526"/>
    <property type="match status" value="1"/>
</dbReference>
<proteinExistence type="predicted"/>
<dbReference type="PANTHER" id="PTHR31871:SF5">
    <property type="entry name" value="TRANSMEMBRANE PROTEIN"/>
    <property type="match status" value="1"/>
</dbReference>
<gene>
    <name evidence="1" type="ORF">SLEP1_g19454</name>
</gene>
<reference evidence="1 2" key="1">
    <citation type="journal article" date="2021" name="Commun. Biol.">
        <title>The genome of Shorea leprosula (Dipterocarpaceae) highlights the ecological relevance of drought in aseasonal tropical rainforests.</title>
        <authorList>
            <person name="Ng K.K.S."/>
            <person name="Kobayashi M.J."/>
            <person name="Fawcett J.A."/>
            <person name="Hatakeyama M."/>
            <person name="Paape T."/>
            <person name="Ng C.H."/>
            <person name="Ang C.C."/>
            <person name="Tnah L.H."/>
            <person name="Lee C.T."/>
            <person name="Nishiyama T."/>
            <person name="Sese J."/>
            <person name="O'Brien M.J."/>
            <person name="Copetti D."/>
            <person name="Mohd Noor M.I."/>
            <person name="Ong R.C."/>
            <person name="Putra M."/>
            <person name="Sireger I.Z."/>
            <person name="Indrioko S."/>
            <person name="Kosugi Y."/>
            <person name="Izuno A."/>
            <person name="Isagi Y."/>
            <person name="Lee S.L."/>
            <person name="Shimizu K.K."/>
        </authorList>
    </citation>
    <scope>NUCLEOTIDE SEQUENCE [LARGE SCALE GENOMIC DNA]</scope>
    <source>
        <strain evidence="1">214</strain>
    </source>
</reference>
<dbReference type="AlphaFoldDB" id="A0AAV5IZE0"/>
<evidence type="ECO:0000313" key="2">
    <source>
        <dbReference type="Proteomes" id="UP001054252"/>
    </source>
</evidence>
<name>A0AAV5IZE0_9ROSI</name>
<dbReference type="InterPro" id="IPR006476">
    <property type="entry name" value="CHP01589_pln"/>
</dbReference>
<keyword evidence="2" id="KW-1185">Reference proteome</keyword>
<evidence type="ECO:0008006" key="3">
    <source>
        <dbReference type="Google" id="ProtNLM"/>
    </source>
</evidence>
<sequence>MYLEHQLPCLHCQPHEYIKMVQHMIERCLLLHMSRDDCVMALAKHARIEPVITLTVWRELQKENKEFFRAYFHALYLQDLSEMDMLKEGTVSKRRNKWQ</sequence>
<dbReference type="Proteomes" id="UP001054252">
    <property type="component" value="Unassembled WGS sequence"/>
</dbReference>
<dbReference type="PANTHER" id="PTHR31871">
    <property type="entry name" value="OS02G0137100 PROTEIN"/>
    <property type="match status" value="1"/>
</dbReference>
<dbReference type="EMBL" id="BPVZ01000028">
    <property type="protein sequence ID" value="GKV07719.1"/>
    <property type="molecule type" value="Genomic_DNA"/>
</dbReference>
<evidence type="ECO:0000313" key="1">
    <source>
        <dbReference type="EMBL" id="GKV07719.1"/>
    </source>
</evidence>
<comment type="caution">
    <text evidence="1">The sequence shown here is derived from an EMBL/GenBank/DDBJ whole genome shotgun (WGS) entry which is preliminary data.</text>
</comment>
<dbReference type="NCBIfam" id="TIGR01589">
    <property type="entry name" value="A_thal_3526"/>
    <property type="match status" value="1"/>
</dbReference>
<accession>A0AAV5IZE0</accession>
<protein>
    <recommendedName>
        <fullName evidence="3">Angiotensin-converting enzyme 2</fullName>
    </recommendedName>
</protein>
<organism evidence="1 2">
    <name type="scientific">Rubroshorea leprosula</name>
    <dbReference type="NCBI Taxonomy" id="152421"/>
    <lineage>
        <taxon>Eukaryota</taxon>
        <taxon>Viridiplantae</taxon>
        <taxon>Streptophyta</taxon>
        <taxon>Embryophyta</taxon>
        <taxon>Tracheophyta</taxon>
        <taxon>Spermatophyta</taxon>
        <taxon>Magnoliopsida</taxon>
        <taxon>eudicotyledons</taxon>
        <taxon>Gunneridae</taxon>
        <taxon>Pentapetalae</taxon>
        <taxon>rosids</taxon>
        <taxon>malvids</taxon>
        <taxon>Malvales</taxon>
        <taxon>Dipterocarpaceae</taxon>
        <taxon>Rubroshorea</taxon>
    </lineage>
</organism>